<dbReference type="GO" id="GO:0016787">
    <property type="term" value="F:hydrolase activity"/>
    <property type="evidence" value="ECO:0007669"/>
    <property type="project" value="UniProtKB-KW"/>
</dbReference>
<evidence type="ECO:0000313" key="5">
    <source>
        <dbReference type="Proteomes" id="UP001595818"/>
    </source>
</evidence>
<dbReference type="EMBL" id="JBHSJJ010000011">
    <property type="protein sequence ID" value="MFC4873615.1"/>
    <property type="molecule type" value="Genomic_DNA"/>
</dbReference>
<evidence type="ECO:0000256" key="2">
    <source>
        <dbReference type="ARBA" id="ARBA00022729"/>
    </source>
</evidence>
<dbReference type="PANTHER" id="PTHR34216:SF3">
    <property type="entry name" value="POLY-BETA-1,6-N-ACETYL-D-GLUCOSAMINE N-DEACETYLASE"/>
    <property type="match status" value="1"/>
</dbReference>
<name>A0ABV9T4J5_9BACT</name>
<sequence length="446" mass="50791">MKYLQAKRYLLLPGLFFGLLFSCTERTESGDSVGETMILPWQGGKKLAVSVTYDDGTVNQFKKAIPIMNDLGMKGTFYINTGEIPGSQYPARFIGRDILEIIKETGQTPTNADNLFERASAIRMVDTEGSVEIHNQAGALYEQGKVREACELIDEAYAKIKAIPNIQLRAPKVLDGERTTWEEIRDYAVQGHEFGVHTISHPRLAVMDEENLLYELVKCREDIERELGPEHTFSAECPFGTEDERVMEYALEEFEALRNRMPEEYLHEVNRWGDFDPAYDRKPYTQWQRGPLSKTTLAQKKEWIDEALTSVNSPWLVLVYHGIDGIGWEAQSSDSIQSYFEYIHDLDDKVWVGTFKEVTQYMRERMAANLTVDVDDNGIRVNLSHDLGDRYDFPLTLQTRVPGHWTSVTILQDGTEQTLPVDGKDGAFYVVYSGVPNRGEIMIVGQ</sequence>
<dbReference type="Pfam" id="PF01522">
    <property type="entry name" value="Polysacc_deac_1"/>
    <property type="match status" value="1"/>
</dbReference>
<dbReference type="PROSITE" id="PS51257">
    <property type="entry name" value="PROKAR_LIPOPROTEIN"/>
    <property type="match status" value="1"/>
</dbReference>
<organism evidence="4 5">
    <name type="scientific">Negadavirga shengliensis</name>
    <dbReference type="NCBI Taxonomy" id="1389218"/>
    <lineage>
        <taxon>Bacteria</taxon>
        <taxon>Pseudomonadati</taxon>
        <taxon>Bacteroidota</taxon>
        <taxon>Cytophagia</taxon>
        <taxon>Cytophagales</taxon>
        <taxon>Cyclobacteriaceae</taxon>
        <taxon>Negadavirga</taxon>
    </lineage>
</organism>
<evidence type="ECO:0000313" key="4">
    <source>
        <dbReference type="EMBL" id="MFC4873615.1"/>
    </source>
</evidence>
<evidence type="ECO:0000259" key="3">
    <source>
        <dbReference type="Pfam" id="PF01522"/>
    </source>
</evidence>
<keyword evidence="4" id="KW-0378">Hydrolase</keyword>
<feature type="domain" description="NodB homology" evidence="3">
    <location>
        <begin position="46"/>
        <end position="250"/>
    </location>
</feature>
<dbReference type="SUPFAM" id="SSF88713">
    <property type="entry name" value="Glycoside hydrolase/deacetylase"/>
    <property type="match status" value="1"/>
</dbReference>
<dbReference type="CDD" id="cd10918">
    <property type="entry name" value="CE4_NodB_like_5s_6s"/>
    <property type="match status" value="1"/>
</dbReference>
<dbReference type="InterPro" id="IPR011330">
    <property type="entry name" value="Glyco_hydro/deAcase_b/a-brl"/>
</dbReference>
<reference evidence="5" key="1">
    <citation type="journal article" date="2019" name="Int. J. Syst. Evol. Microbiol.">
        <title>The Global Catalogue of Microorganisms (GCM) 10K type strain sequencing project: providing services to taxonomists for standard genome sequencing and annotation.</title>
        <authorList>
            <consortium name="The Broad Institute Genomics Platform"/>
            <consortium name="The Broad Institute Genome Sequencing Center for Infectious Disease"/>
            <person name="Wu L."/>
            <person name="Ma J."/>
        </authorList>
    </citation>
    <scope>NUCLEOTIDE SEQUENCE [LARGE SCALE GENOMIC DNA]</scope>
    <source>
        <strain evidence="5">CGMCC 4.7466</strain>
    </source>
</reference>
<proteinExistence type="predicted"/>
<accession>A0ABV9T4J5</accession>
<dbReference type="PANTHER" id="PTHR34216">
    <property type="match status" value="1"/>
</dbReference>
<dbReference type="RefSeq" id="WP_377066645.1">
    <property type="nucleotide sequence ID" value="NZ_JBHSJJ010000011.1"/>
</dbReference>
<gene>
    <name evidence="4" type="ORF">ACFPFU_18075</name>
</gene>
<dbReference type="InterPro" id="IPR051398">
    <property type="entry name" value="Polysacch_Deacetylase"/>
</dbReference>
<dbReference type="InterPro" id="IPR002509">
    <property type="entry name" value="NODB_dom"/>
</dbReference>
<comment type="caution">
    <text evidence="4">The sequence shown here is derived from an EMBL/GenBank/DDBJ whole genome shotgun (WGS) entry which is preliminary data.</text>
</comment>
<keyword evidence="2" id="KW-0732">Signal</keyword>
<protein>
    <submittedName>
        <fullName evidence="4">Polysaccharide deacetylase family protein</fullName>
        <ecNumber evidence="4">3.-.-.-</ecNumber>
    </submittedName>
</protein>
<evidence type="ECO:0000256" key="1">
    <source>
        <dbReference type="ARBA" id="ARBA00004613"/>
    </source>
</evidence>
<dbReference type="Proteomes" id="UP001595818">
    <property type="component" value="Unassembled WGS sequence"/>
</dbReference>
<dbReference type="EC" id="3.-.-.-" evidence="4"/>
<comment type="subcellular location">
    <subcellularLocation>
        <location evidence="1">Secreted</location>
    </subcellularLocation>
</comment>
<dbReference type="Gene3D" id="3.20.20.370">
    <property type="entry name" value="Glycoside hydrolase/deacetylase"/>
    <property type="match status" value="2"/>
</dbReference>
<keyword evidence="5" id="KW-1185">Reference proteome</keyword>